<accession>A0A2H3TG53</accession>
<protein>
    <submittedName>
        <fullName evidence="1">Uncharacterized protein</fullName>
    </submittedName>
</protein>
<reference evidence="2" key="1">
    <citation type="submission" date="2016-09" db="EMBL/GenBank/DDBJ databases">
        <authorList>
            <person name="Guldener U."/>
        </authorList>
    </citation>
    <scope>NUCLEOTIDE SEQUENCE [LARGE SCALE GENOMIC DNA]</scope>
    <source>
        <strain evidence="2">V64-1</strain>
    </source>
</reference>
<dbReference type="VEuPathDB" id="FungiDB:FOXG_21643"/>
<gene>
    <name evidence="1" type="ORF">FRV6_11815</name>
</gene>
<dbReference type="Proteomes" id="UP000219369">
    <property type="component" value="Unassembled WGS sequence"/>
</dbReference>
<dbReference type="SUPFAM" id="SSF48403">
    <property type="entry name" value="Ankyrin repeat"/>
    <property type="match status" value="1"/>
</dbReference>
<name>A0A2H3TG53_FUSOX</name>
<organism evidence="1 2">
    <name type="scientific">Fusarium oxysporum</name>
    <name type="common">Fusarium vascular wilt</name>
    <dbReference type="NCBI Taxonomy" id="5507"/>
    <lineage>
        <taxon>Eukaryota</taxon>
        <taxon>Fungi</taxon>
        <taxon>Dikarya</taxon>
        <taxon>Ascomycota</taxon>
        <taxon>Pezizomycotina</taxon>
        <taxon>Sordariomycetes</taxon>
        <taxon>Hypocreomycetidae</taxon>
        <taxon>Hypocreales</taxon>
        <taxon>Nectriaceae</taxon>
        <taxon>Fusarium</taxon>
        <taxon>Fusarium oxysporum species complex</taxon>
    </lineage>
</organism>
<sequence>MSSSLLIRSTHVSHDKEVFIDGTVFPSDAFTFSPQLSYTPLDGTYIKVPPLCHAVLTGSKEDVQAILTDPERTEQFQRDLDYALFFANRSKDAVKAYLLSSAGANPGRPFSPNGLHGAASQGLQEQIGYYVLCRNVPVDVRDETLLTPIMYAMGLDSPHDWDTIKYLFKLGASPVAKVCDSGYTYAQIARKRGKEELAQKLETYKARVGPLCKKSVYCVEWKNPKKYTIPRIGVRYTHPEFPNEHWDDTSYQLVPGDDYLWEEANRMWNEERALRRLRKRLRRTCKSDK</sequence>
<dbReference type="AlphaFoldDB" id="A0A2H3TG53"/>
<dbReference type="InterPro" id="IPR036770">
    <property type="entry name" value="Ankyrin_rpt-contain_sf"/>
</dbReference>
<dbReference type="Gene3D" id="1.25.40.20">
    <property type="entry name" value="Ankyrin repeat-containing domain"/>
    <property type="match status" value="1"/>
</dbReference>
<evidence type="ECO:0000313" key="2">
    <source>
        <dbReference type="Proteomes" id="UP000219369"/>
    </source>
</evidence>
<dbReference type="VEuPathDB" id="FungiDB:HZS61_017890"/>
<dbReference type="VEuPathDB" id="FungiDB:FOZG_04466"/>
<evidence type="ECO:0000313" key="1">
    <source>
        <dbReference type="EMBL" id="SCO87688.1"/>
    </source>
</evidence>
<dbReference type="EMBL" id="FMJY01000007">
    <property type="protein sequence ID" value="SCO87688.1"/>
    <property type="molecule type" value="Genomic_DNA"/>
</dbReference>
<dbReference type="OrthoDB" id="5061629at2759"/>
<proteinExistence type="predicted"/>
<dbReference type="VEuPathDB" id="FungiDB:FOMG_16442"/>